<dbReference type="InterPro" id="IPR050678">
    <property type="entry name" value="DNA_Partitioning_ATPase"/>
</dbReference>
<comment type="caution">
    <text evidence="2">The sequence shown here is derived from an EMBL/GenBank/DDBJ whole genome shotgun (WGS) entry which is preliminary data.</text>
</comment>
<dbReference type="RefSeq" id="WP_408077175.1">
    <property type="nucleotide sequence ID" value="NZ_JBELQC010000001.1"/>
</dbReference>
<feature type="domain" description="AAA" evidence="1">
    <location>
        <begin position="3"/>
        <end position="177"/>
    </location>
</feature>
<dbReference type="SUPFAM" id="SSF52540">
    <property type="entry name" value="P-loop containing nucleoside triphosphate hydrolases"/>
    <property type="match status" value="1"/>
</dbReference>
<name>A0ABW8YJR1_9SPHN</name>
<protein>
    <submittedName>
        <fullName evidence="2">ParA family protein</fullName>
    </submittedName>
</protein>
<sequence length="259" mass="27934">MICIAIANQKGGVGKTTTAINVGTALAATGQRVLLLDLDPQGNCSTGLGIGRADRERSTYDLLIGETNLENVSVPTRVPGLDIVPATVDLSGAEIELIEFEARTHRLATAIDRSEARWDVVLMDCPPSLGLLTINAMVASDALLVPLQCEFFALEGLSQLLTTVERIRGRFNPGLSILGVVLTMYDRRNRLTDQVADDVRAVLGKVVFDTVIPRNVRLSEAPSHGLPALIYDYRCAGSEAYIALAREVIDRLPKLKKAA</sequence>
<dbReference type="Proteomes" id="UP001629244">
    <property type="component" value="Unassembled WGS sequence"/>
</dbReference>
<reference evidence="2 3" key="1">
    <citation type="submission" date="2024-06" db="EMBL/GenBank/DDBJ databases">
        <authorList>
            <person name="Kaempfer P."/>
            <person name="Viver T."/>
        </authorList>
    </citation>
    <scope>NUCLEOTIDE SEQUENCE [LARGE SCALE GENOMIC DNA]</scope>
    <source>
        <strain evidence="2 3">ST-64</strain>
    </source>
</reference>
<dbReference type="Pfam" id="PF13614">
    <property type="entry name" value="AAA_31"/>
    <property type="match status" value="1"/>
</dbReference>
<gene>
    <name evidence="2" type="ORF">ABS767_04575</name>
</gene>
<dbReference type="EMBL" id="JBELQC010000001">
    <property type="protein sequence ID" value="MFL9840229.1"/>
    <property type="molecule type" value="Genomic_DNA"/>
</dbReference>
<evidence type="ECO:0000259" key="1">
    <source>
        <dbReference type="Pfam" id="PF13614"/>
    </source>
</evidence>
<dbReference type="Gene3D" id="3.40.50.300">
    <property type="entry name" value="P-loop containing nucleotide triphosphate hydrolases"/>
    <property type="match status" value="1"/>
</dbReference>
<dbReference type="CDD" id="cd02042">
    <property type="entry name" value="ParAB_family"/>
    <property type="match status" value="1"/>
</dbReference>
<dbReference type="InterPro" id="IPR027417">
    <property type="entry name" value="P-loop_NTPase"/>
</dbReference>
<evidence type="ECO:0000313" key="3">
    <source>
        <dbReference type="Proteomes" id="UP001629244"/>
    </source>
</evidence>
<dbReference type="PANTHER" id="PTHR13696:SF52">
    <property type="entry name" value="PARA FAMILY PROTEIN CT_582"/>
    <property type="match status" value="1"/>
</dbReference>
<proteinExistence type="predicted"/>
<organism evidence="2 3">
    <name type="scientific">Sphingomonas plantiphila</name>
    <dbReference type="NCBI Taxonomy" id="3163295"/>
    <lineage>
        <taxon>Bacteria</taxon>
        <taxon>Pseudomonadati</taxon>
        <taxon>Pseudomonadota</taxon>
        <taxon>Alphaproteobacteria</taxon>
        <taxon>Sphingomonadales</taxon>
        <taxon>Sphingomonadaceae</taxon>
        <taxon>Sphingomonas</taxon>
    </lineage>
</organism>
<dbReference type="InterPro" id="IPR025669">
    <property type="entry name" value="AAA_dom"/>
</dbReference>
<keyword evidence="3" id="KW-1185">Reference proteome</keyword>
<accession>A0ABW8YJR1</accession>
<dbReference type="PIRSF" id="PIRSF009320">
    <property type="entry name" value="Nuc_binding_HP_1000"/>
    <property type="match status" value="1"/>
</dbReference>
<dbReference type="PANTHER" id="PTHR13696">
    <property type="entry name" value="P-LOOP CONTAINING NUCLEOSIDE TRIPHOSPHATE HYDROLASE"/>
    <property type="match status" value="1"/>
</dbReference>
<evidence type="ECO:0000313" key="2">
    <source>
        <dbReference type="EMBL" id="MFL9840229.1"/>
    </source>
</evidence>